<dbReference type="NCBIfam" id="NF002060">
    <property type="entry name" value="PRK00892.1"/>
    <property type="match status" value="1"/>
</dbReference>
<dbReference type="PANTHER" id="PTHR43378:SF2">
    <property type="entry name" value="UDP-3-O-ACYLGLUCOSAMINE N-ACYLTRANSFERASE 1, MITOCHONDRIAL-RELATED"/>
    <property type="match status" value="1"/>
</dbReference>
<evidence type="ECO:0000256" key="1">
    <source>
        <dbReference type="ARBA" id="ARBA00022516"/>
    </source>
</evidence>
<evidence type="ECO:0000256" key="3">
    <source>
        <dbReference type="ARBA" id="ARBA00022679"/>
    </source>
</evidence>
<organism evidence="9 10">
    <name type="scientific">Caulifigura coniformis</name>
    <dbReference type="NCBI Taxonomy" id="2527983"/>
    <lineage>
        <taxon>Bacteria</taxon>
        <taxon>Pseudomonadati</taxon>
        <taxon>Planctomycetota</taxon>
        <taxon>Planctomycetia</taxon>
        <taxon>Planctomycetales</taxon>
        <taxon>Planctomycetaceae</taxon>
        <taxon>Caulifigura</taxon>
    </lineage>
</organism>
<evidence type="ECO:0000256" key="7">
    <source>
        <dbReference type="HAMAP-Rule" id="MF_00523"/>
    </source>
</evidence>
<keyword evidence="10" id="KW-1185">Reference proteome</keyword>
<proteinExistence type="inferred from homology"/>
<comment type="similarity">
    <text evidence="7">Belongs to the transferase hexapeptide repeat family. LpxD subfamily.</text>
</comment>
<dbReference type="InterPro" id="IPR020573">
    <property type="entry name" value="UDP_GlcNAc_AcTrfase_non-rep"/>
</dbReference>
<dbReference type="GO" id="GO:0016410">
    <property type="term" value="F:N-acyltransferase activity"/>
    <property type="evidence" value="ECO:0007669"/>
    <property type="project" value="InterPro"/>
</dbReference>
<dbReference type="InterPro" id="IPR011004">
    <property type="entry name" value="Trimer_LpxA-like_sf"/>
</dbReference>
<comment type="subunit">
    <text evidence="7">Homotrimer.</text>
</comment>
<dbReference type="RefSeq" id="WP_145034342.1">
    <property type="nucleotide sequence ID" value="NZ_CP036271.1"/>
</dbReference>
<evidence type="ECO:0000256" key="4">
    <source>
        <dbReference type="ARBA" id="ARBA00022737"/>
    </source>
</evidence>
<dbReference type="EC" id="2.3.1.191" evidence="7"/>
<comment type="function">
    <text evidence="7">Catalyzes the N-acylation of UDP-3-O-acylglucosamine using 3-hydroxyacyl-ACP as the acyl donor. Is involved in the biosynthesis of lipid A, a phosphorylated glycolipid that anchors the lipopolysaccharide to the outer membrane of the cell.</text>
</comment>
<dbReference type="Pfam" id="PF04613">
    <property type="entry name" value="LpxD"/>
    <property type="match status" value="1"/>
</dbReference>
<evidence type="ECO:0000259" key="8">
    <source>
        <dbReference type="Pfam" id="PF04613"/>
    </source>
</evidence>
<evidence type="ECO:0000256" key="2">
    <source>
        <dbReference type="ARBA" id="ARBA00022556"/>
    </source>
</evidence>
<dbReference type="HAMAP" id="MF_00523">
    <property type="entry name" value="LpxD"/>
    <property type="match status" value="1"/>
</dbReference>
<dbReference type="InParanoid" id="A0A517SLD2"/>
<comment type="pathway">
    <text evidence="7">Bacterial outer membrane biogenesis; LPS lipid A biosynthesis.</text>
</comment>
<dbReference type="InterPro" id="IPR001451">
    <property type="entry name" value="Hexapep"/>
</dbReference>
<dbReference type="AlphaFoldDB" id="A0A517SLD2"/>
<dbReference type="Gene3D" id="3.40.1390.10">
    <property type="entry name" value="MurE/MurF, N-terminal domain"/>
    <property type="match status" value="1"/>
</dbReference>
<sequence>MAFTVEQLAQQLGCAVLGDPTRRLVDVRPLSEAGDEHVTFVGDRKQLGKASQSSAGAIVVPRKLGDSLDASRTWLVADDAQAVFIRAMLLFRPLKPRATTGISPGAHVSSTAQIGRDVNILPGAYVGEHAVLGDRCDIGPGAVVGDGCRLEEEVIVHANAVLYHDISIGARSIIHSGAVIGADGFGYRFADGRYERIPHTGTVVIESDVEIGACTTIDRAMVGETRIGEGTKLDNLIMIGHNCRLGKHNAFASQVGLAGSVTSGDYVRCAGQVGIADHLHLGTGSTLGAKAGVMNDIPDGSHQIGVPCQPEKDTFRMLLNVSKLPDILQQLKTLTKQVAELQRQQASGEHAEQPSAA</sequence>
<dbReference type="UniPathway" id="UPA00973"/>
<dbReference type="CDD" id="cd03352">
    <property type="entry name" value="LbH_LpxD"/>
    <property type="match status" value="1"/>
</dbReference>
<dbReference type="OrthoDB" id="9784739at2"/>
<evidence type="ECO:0000256" key="5">
    <source>
        <dbReference type="ARBA" id="ARBA00023098"/>
    </source>
</evidence>
<reference evidence="9 10" key="1">
    <citation type="submission" date="2019-02" db="EMBL/GenBank/DDBJ databases">
        <title>Deep-cultivation of Planctomycetes and their phenomic and genomic characterization uncovers novel biology.</title>
        <authorList>
            <person name="Wiegand S."/>
            <person name="Jogler M."/>
            <person name="Boedeker C."/>
            <person name="Pinto D."/>
            <person name="Vollmers J."/>
            <person name="Rivas-Marin E."/>
            <person name="Kohn T."/>
            <person name="Peeters S.H."/>
            <person name="Heuer A."/>
            <person name="Rast P."/>
            <person name="Oberbeckmann S."/>
            <person name="Bunk B."/>
            <person name="Jeske O."/>
            <person name="Meyerdierks A."/>
            <person name="Storesund J.E."/>
            <person name="Kallscheuer N."/>
            <person name="Luecker S."/>
            <person name="Lage O.M."/>
            <person name="Pohl T."/>
            <person name="Merkel B.J."/>
            <person name="Hornburger P."/>
            <person name="Mueller R.-W."/>
            <person name="Bruemmer F."/>
            <person name="Labrenz M."/>
            <person name="Spormann A.M."/>
            <person name="Op den Camp H."/>
            <person name="Overmann J."/>
            <person name="Amann R."/>
            <person name="Jetten M.S.M."/>
            <person name="Mascher T."/>
            <person name="Medema M.H."/>
            <person name="Devos D.P."/>
            <person name="Kaster A.-K."/>
            <person name="Ovreas L."/>
            <person name="Rohde M."/>
            <person name="Galperin M.Y."/>
            <person name="Jogler C."/>
        </authorList>
    </citation>
    <scope>NUCLEOTIDE SEQUENCE [LARGE SCALE GENOMIC DNA]</scope>
    <source>
        <strain evidence="9 10">Pan44</strain>
    </source>
</reference>
<dbReference type="KEGG" id="ccos:Pan44_49970"/>
<gene>
    <name evidence="7 9" type="primary">lpxD</name>
    <name evidence="9" type="ORF">Pan44_49970</name>
</gene>
<dbReference type="Pfam" id="PF00132">
    <property type="entry name" value="Hexapep"/>
    <property type="match status" value="2"/>
</dbReference>
<dbReference type="GO" id="GO:0016020">
    <property type="term" value="C:membrane"/>
    <property type="evidence" value="ECO:0007669"/>
    <property type="project" value="GOC"/>
</dbReference>
<keyword evidence="2 7" id="KW-0441">Lipid A biosynthesis</keyword>
<keyword evidence="4 7" id="KW-0677">Repeat</keyword>
<evidence type="ECO:0000256" key="6">
    <source>
        <dbReference type="ARBA" id="ARBA00023315"/>
    </source>
</evidence>
<feature type="active site" description="Proton acceptor" evidence="7">
    <location>
        <position position="241"/>
    </location>
</feature>
<evidence type="ECO:0000313" key="9">
    <source>
        <dbReference type="EMBL" id="QDT56934.1"/>
    </source>
</evidence>
<dbReference type="PANTHER" id="PTHR43378">
    <property type="entry name" value="UDP-3-O-ACYLGLUCOSAMINE N-ACYLTRANSFERASE"/>
    <property type="match status" value="1"/>
</dbReference>
<keyword evidence="3 7" id="KW-0808">Transferase</keyword>
<comment type="catalytic activity">
    <reaction evidence="7">
        <text>a UDP-3-O-[(3R)-3-hydroxyacyl]-alpha-D-glucosamine + a (3R)-hydroxyacyl-[ACP] = a UDP-2-N,3-O-bis[(3R)-3-hydroxyacyl]-alpha-D-glucosamine + holo-[ACP] + H(+)</text>
        <dbReference type="Rhea" id="RHEA:53836"/>
        <dbReference type="Rhea" id="RHEA-COMP:9685"/>
        <dbReference type="Rhea" id="RHEA-COMP:9945"/>
        <dbReference type="ChEBI" id="CHEBI:15378"/>
        <dbReference type="ChEBI" id="CHEBI:64479"/>
        <dbReference type="ChEBI" id="CHEBI:78827"/>
        <dbReference type="ChEBI" id="CHEBI:137740"/>
        <dbReference type="ChEBI" id="CHEBI:137748"/>
        <dbReference type="EC" id="2.3.1.191"/>
    </reaction>
</comment>
<evidence type="ECO:0000313" key="10">
    <source>
        <dbReference type="Proteomes" id="UP000315700"/>
    </source>
</evidence>
<dbReference type="SUPFAM" id="SSF51161">
    <property type="entry name" value="Trimeric LpxA-like enzymes"/>
    <property type="match status" value="1"/>
</dbReference>
<keyword evidence="6 7" id="KW-0012">Acyltransferase</keyword>
<dbReference type="InterPro" id="IPR007691">
    <property type="entry name" value="LpxD"/>
</dbReference>
<dbReference type="EMBL" id="CP036271">
    <property type="protein sequence ID" value="QDT56934.1"/>
    <property type="molecule type" value="Genomic_DNA"/>
</dbReference>
<dbReference type="FunCoup" id="A0A517SLD2">
    <property type="interactions" value="341"/>
</dbReference>
<dbReference type="Gene3D" id="2.160.10.10">
    <property type="entry name" value="Hexapeptide repeat proteins"/>
    <property type="match status" value="1"/>
</dbReference>
<protein>
    <recommendedName>
        <fullName evidence="7">UDP-3-O-acylglucosamine N-acyltransferase</fullName>
        <ecNumber evidence="7">2.3.1.191</ecNumber>
    </recommendedName>
</protein>
<keyword evidence="1 7" id="KW-0444">Lipid biosynthesis</keyword>
<accession>A0A517SLD2</accession>
<keyword evidence="5 7" id="KW-0443">Lipid metabolism</keyword>
<feature type="domain" description="UDP-3-O-[3-hydroxymyristoyl] glucosamine N-acyltransferase non-repeat region" evidence="8">
    <location>
        <begin position="25"/>
        <end position="88"/>
    </location>
</feature>
<dbReference type="GO" id="GO:0103118">
    <property type="term" value="F:UDP-3-O-[(3R)-3-hydroxyacyl]-glucosamine N-acyltransferase activity"/>
    <property type="evidence" value="ECO:0007669"/>
    <property type="project" value="UniProtKB-EC"/>
</dbReference>
<dbReference type="NCBIfam" id="TIGR01853">
    <property type="entry name" value="lipid_A_lpxD"/>
    <property type="match status" value="1"/>
</dbReference>
<dbReference type="GO" id="GO:0009245">
    <property type="term" value="P:lipid A biosynthetic process"/>
    <property type="evidence" value="ECO:0007669"/>
    <property type="project" value="UniProtKB-UniRule"/>
</dbReference>
<dbReference type="Proteomes" id="UP000315700">
    <property type="component" value="Chromosome"/>
</dbReference>
<name>A0A517SLD2_9PLAN</name>